<dbReference type="PANTHER" id="PTHR31111">
    <property type="entry name" value="BNAA05G37150D PROTEIN-RELATED"/>
    <property type="match status" value="1"/>
</dbReference>
<dbReference type="Proteomes" id="UP000275267">
    <property type="component" value="Unassembled WGS sequence"/>
</dbReference>
<keyword evidence="4" id="KW-1185">Reference proteome</keyword>
<sequence length="386" mass="42419">MAALVGAGGACRPVVCQDGRREKPGETAGRGKPALRRPLTAASSLCGASATNPPGRRPTRHHIPDHLPSAQRGRPPRRRTPHLPAACPGDWLSHRLTYAPVGGWRSDSARPGKLSSPASVRTRRNPCSSRALIPSPRWMEMGVFIPRHFLGSVLAITDANPSPLLLSQIRHLLLADGDAEPALQGQRPALAPRLLYEVLLRVPAKDLCRFRAVCRPWRSLLSDPHFVAAHAARHPGPLIVADHGTDRSAAGPLLDIMDLSGRVIKRVVAPGSFWAARMEYVTTAQIDGVCVLIGNSTRLPGEYKVLRLRHSYFHQEQLCEVVTLDGSSHARWRGKKAPPDCVDPDHWSRLTINGIVYFLSRERVRVREENAVPVRLALFDLETEDP</sequence>
<feature type="region of interest" description="Disordered" evidence="1">
    <location>
        <begin position="14"/>
        <end position="86"/>
    </location>
</feature>
<dbReference type="Gene3D" id="1.20.1280.50">
    <property type="match status" value="1"/>
</dbReference>
<comment type="caution">
    <text evidence="3">The sequence shown here is derived from an EMBL/GenBank/DDBJ whole genome shotgun (WGS) entry which is preliminary data.</text>
</comment>
<dbReference type="OrthoDB" id="1631251at2759"/>
<dbReference type="InterPro" id="IPR001810">
    <property type="entry name" value="F-box_dom"/>
</dbReference>
<dbReference type="EMBL" id="PQIB02000011">
    <property type="protein sequence ID" value="RLM85163.1"/>
    <property type="molecule type" value="Genomic_DNA"/>
</dbReference>
<evidence type="ECO:0000313" key="4">
    <source>
        <dbReference type="Proteomes" id="UP000275267"/>
    </source>
</evidence>
<organism evidence="3 4">
    <name type="scientific">Panicum miliaceum</name>
    <name type="common">Proso millet</name>
    <name type="synonym">Broomcorn millet</name>
    <dbReference type="NCBI Taxonomy" id="4540"/>
    <lineage>
        <taxon>Eukaryota</taxon>
        <taxon>Viridiplantae</taxon>
        <taxon>Streptophyta</taxon>
        <taxon>Embryophyta</taxon>
        <taxon>Tracheophyta</taxon>
        <taxon>Spermatophyta</taxon>
        <taxon>Magnoliopsida</taxon>
        <taxon>Liliopsida</taxon>
        <taxon>Poales</taxon>
        <taxon>Poaceae</taxon>
        <taxon>PACMAD clade</taxon>
        <taxon>Panicoideae</taxon>
        <taxon>Panicodae</taxon>
        <taxon>Paniceae</taxon>
        <taxon>Panicinae</taxon>
        <taxon>Panicum</taxon>
        <taxon>Panicum sect. Panicum</taxon>
    </lineage>
</organism>
<dbReference type="AlphaFoldDB" id="A0A3L6QN28"/>
<evidence type="ECO:0000256" key="1">
    <source>
        <dbReference type="SAM" id="MobiDB-lite"/>
    </source>
</evidence>
<dbReference type="CDD" id="cd22157">
    <property type="entry name" value="F-box_AtFBW1-like"/>
    <property type="match status" value="1"/>
</dbReference>
<evidence type="ECO:0000259" key="2">
    <source>
        <dbReference type="SMART" id="SM00256"/>
    </source>
</evidence>
<dbReference type="PANTHER" id="PTHR31111:SF133">
    <property type="entry name" value="OS07G0196600 PROTEIN"/>
    <property type="match status" value="1"/>
</dbReference>
<feature type="domain" description="F-box" evidence="2">
    <location>
        <begin position="190"/>
        <end position="230"/>
    </location>
</feature>
<dbReference type="Pfam" id="PF00646">
    <property type="entry name" value="F-box"/>
    <property type="match status" value="1"/>
</dbReference>
<dbReference type="InterPro" id="IPR036047">
    <property type="entry name" value="F-box-like_dom_sf"/>
</dbReference>
<name>A0A3L6QN28_PANMI</name>
<reference evidence="4" key="1">
    <citation type="journal article" date="2019" name="Nat. Commun.">
        <title>The genome of broomcorn millet.</title>
        <authorList>
            <person name="Zou C."/>
            <person name="Miki D."/>
            <person name="Li D."/>
            <person name="Tang Q."/>
            <person name="Xiao L."/>
            <person name="Rajput S."/>
            <person name="Deng P."/>
            <person name="Jia W."/>
            <person name="Huang R."/>
            <person name="Zhang M."/>
            <person name="Sun Y."/>
            <person name="Hu J."/>
            <person name="Fu X."/>
            <person name="Schnable P.S."/>
            <person name="Li F."/>
            <person name="Zhang H."/>
            <person name="Feng B."/>
            <person name="Zhu X."/>
            <person name="Liu R."/>
            <person name="Schnable J.C."/>
            <person name="Zhu J.-K."/>
            <person name="Zhang H."/>
        </authorList>
    </citation>
    <scope>NUCLEOTIDE SEQUENCE [LARGE SCALE GENOMIC DNA]</scope>
</reference>
<accession>A0A3L6QN28</accession>
<protein>
    <recommendedName>
        <fullName evidence="2">F-box domain-containing protein</fullName>
    </recommendedName>
</protein>
<dbReference type="SUPFAM" id="SSF81383">
    <property type="entry name" value="F-box domain"/>
    <property type="match status" value="1"/>
</dbReference>
<dbReference type="STRING" id="4540.A0A3L6QN28"/>
<proteinExistence type="predicted"/>
<evidence type="ECO:0000313" key="3">
    <source>
        <dbReference type="EMBL" id="RLM85163.1"/>
    </source>
</evidence>
<gene>
    <name evidence="3" type="ORF">C2845_PM04G05180</name>
</gene>
<dbReference type="SMART" id="SM00256">
    <property type="entry name" value="FBOX"/>
    <property type="match status" value="1"/>
</dbReference>